<feature type="region of interest" description="Disordered" evidence="4">
    <location>
        <begin position="208"/>
        <end position="230"/>
    </location>
</feature>
<evidence type="ECO:0000256" key="1">
    <source>
        <dbReference type="ARBA" id="ARBA00022737"/>
    </source>
</evidence>
<dbReference type="Pfam" id="PF00076">
    <property type="entry name" value="RRM_1"/>
    <property type="match status" value="3"/>
</dbReference>
<dbReference type="InterPro" id="IPR003954">
    <property type="entry name" value="RRM_euk-type"/>
</dbReference>
<sequence length="328" mass="36154">METYSEEDDMNAGSGMGRGTNLIINYLPQTLSDEEFLSMFTSIGSLKSAKVIRDRATGYSYGFGFVDYQTEEDAARAIHSLNGLQMQNKRIKVAFARPGGETIKGANMYVRNIPAQWKELELNAMFEGFGEIIQSRVLIEPSTGVSRRVGFVLFDKKESADNAIKQLSGKVPPGETDPLMIKYADDNSKKVRPPVIPPAMIPGPRFGHGPTPHGPMGNSRGGPMRNQGGGNRFRYNPMMMPGQGGQGHVIFVYNIGNDADEKTLWQLFSPFGSVTKVNVIYDSQKQMCKGYGFVTMTHLSEAANAIQCLNGYYYNGKALQVSFKQANQ</sequence>
<protein>
    <recommendedName>
        <fullName evidence="5">RRM domain-containing protein</fullName>
    </recommendedName>
</protein>
<evidence type="ECO:0000259" key="5">
    <source>
        <dbReference type="PROSITE" id="PS50102"/>
    </source>
</evidence>
<dbReference type="InterPro" id="IPR002343">
    <property type="entry name" value="Hud_Sxl_RNA"/>
</dbReference>
<accession>A0AAN8KK84</accession>
<dbReference type="CDD" id="cd12649">
    <property type="entry name" value="RRM1_SXL"/>
    <property type="match status" value="1"/>
</dbReference>
<dbReference type="PRINTS" id="PR00961">
    <property type="entry name" value="HUDSXLRNA"/>
</dbReference>
<evidence type="ECO:0000256" key="3">
    <source>
        <dbReference type="PROSITE-ProRule" id="PRU00176"/>
    </source>
</evidence>
<dbReference type="PANTHER" id="PTHR48025">
    <property type="entry name" value="OS02G0815200 PROTEIN"/>
    <property type="match status" value="1"/>
</dbReference>
<dbReference type="GO" id="GO:0009967">
    <property type="term" value="P:positive regulation of signal transduction"/>
    <property type="evidence" value="ECO:0007669"/>
    <property type="project" value="UniProtKB-ARBA"/>
</dbReference>
<dbReference type="GO" id="GO:0010629">
    <property type="term" value="P:negative regulation of gene expression"/>
    <property type="evidence" value="ECO:0007669"/>
    <property type="project" value="UniProtKB-ARBA"/>
</dbReference>
<name>A0AAN8KK84_PATCE</name>
<dbReference type="FunFam" id="3.30.70.330:FF:000383">
    <property type="entry name" value="Sex lethal, isoform D"/>
    <property type="match status" value="1"/>
</dbReference>
<feature type="domain" description="RRM" evidence="5">
    <location>
        <begin position="106"/>
        <end position="186"/>
    </location>
</feature>
<feature type="domain" description="RRM" evidence="5">
    <location>
        <begin position="20"/>
        <end position="98"/>
    </location>
</feature>
<evidence type="ECO:0000313" key="6">
    <source>
        <dbReference type="EMBL" id="KAK6194418.1"/>
    </source>
</evidence>
<dbReference type="InterPro" id="IPR035979">
    <property type="entry name" value="RBD_domain_sf"/>
</dbReference>
<dbReference type="SUPFAM" id="SSF54928">
    <property type="entry name" value="RNA-binding domain, RBD"/>
    <property type="match status" value="2"/>
</dbReference>
<keyword evidence="2 3" id="KW-0694">RNA-binding</keyword>
<reference evidence="6 7" key="1">
    <citation type="submission" date="2024-01" db="EMBL/GenBank/DDBJ databases">
        <title>The genome of the rayed Mediterranean limpet Patella caerulea (Linnaeus, 1758).</title>
        <authorList>
            <person name="Anh-Thu Weber A."/>
            <person name="Halstead-Nussloch G."/>
        </authorList>
    </citation>
    <scope>NUCLEOTIDE SEQUENCE [LARGE SCALE GENOMIC DNA]</scope>
    <source>
        <strain evidence="6">AATW-2023a</strain>
        <tissue evidence="6">Whole specimen</tissue>
    </source>
</reference>
<feature type="domain" description="RRM" evidence="5">
    <location>
        <begin position="248"/>
        <end position="326"/>
    </location>
</feature>
<dbReference type="Gene3D" id="3.30.70.330">
    <property type="match status" value="3"/>
</dbReference>
<dbReference type="CDD" id="cd12377">
    <property type="entry name" value="RRM3_Hu"/>
    <property type="match status" value="1"/>
</dbReference>
<dbReference type="PANTHER" id="PTHR48025:SF1">
    <property type="entry name" value="RRM DOMAIN-CONTAINING PROTEIN"/>
    <property type="match status" value="1"/>
</dbReference>
<dbReference type="GO" id="GO:0003729">
    <property type="term" value="F:mRNA binding"/>
    <property type="evidence" value="ECO:0007669"/>
    <property type="project" value="TreeGrafter"/>
</dbReference>
<gene>
    <name evidence="6" type="ORF">SNE40_000054</name>
</gene>
<dbReference type="EMBL" id="JAZGQO010000001">
    <property type="protein sequence ID" value="KAK6194418.1"/>
    <property type="molecule type" value="Genomic_DNA"/>
</dbReference>
<dbReference type="AlphaFoldDB" id="A0AAN8KK84"/>
<organism evidence="6 7">
    <name type="scientific">Patella caerulea</name>
    <name type="common">Rayed Mediterranean limpet</name>
    <dbReference type="NCBI Taxonomy" id="87958"/>
    <lineage>
        <taxon>Eukaryota</taxon>
        <taxon>Metazoa</taxon>
        <taxon>Spiralia</taxon>
        <taxon>Lophotrochozoa</taxon>
        <taxon>Mollusca</taxon>
        <taxon>Gastropoda</taxon>
        <taxon>Patellogastropoda</taxon>
        <taxon>Patelloidea</taxon>
        <taxon>Patellidae</taxon>
        <taxon>Patella</taxon>
    </lineage>
</organism>
<keyword evidence="1" id="KW-0677">Repeat</keyword>
<proteinExistence type="predicted"/>
<dbReference type="GO" id="GO:1990904">
    <property type="term" value="C:ribonucleoprotein complex"/>
    <property type="evidence" value="ECO:0007669"/>
    <property type="project" value="InterPro"/>
</dbReference>
<dbReference type="SMART" id="SM00360">
    <property type="entry name" value="RRM"/>
    <property type="match status" value="3"/>
</dbReference>
<comment type="caution">
    <text evidence="6">The sequence shown here is derived from an EMBL/GenBank/DDBJ whole genome shotgun (WGS) entry which is preliminary data.</text>
</comment>
<dbReference type="InterPro" id="IPR050502">
    <property type="entry name" value="Euk_RNA-bind_prot"/>
</dbReference>
<dbReference type="InterPro" id="IPR000504">
    <property type="entry name" value="RRM_dom"/>
</dbReference>
<dbReference type="SMART" id="SM00361">
    <property type="entry name" value="RRM_1"/>
    <property type="match status" value="2"/>
</dbReference>
<dbReference type="InterPro" id="IPR012677">
    <property type="entry name" value="Nucleotide-bd_a/b_plait_sf"/>
</dbReference>
<evidence type="ECO:0000313" key="7">
    <source>
        <dbReference type="Proteomes" id="UP001347796"/>
    </source>
</evidence>
<dbReference type="Proteomes" id="UP001347796">
    <property type="component" value="Unassembled WGS sequence"/>
</dbReference>
<dbReference type="GO" id="GO:0005737">
    <property type="term" value="C:cytoplasm"/>
    <property type="evidence" value="ECO:0007669"/>
    <property type="project" value="UniProtKB-ARBA"/>
</dbReference>
<dbReference type="PROSITE" id="PS50102">
    <property type="entry name" value="RRM"/>
    <property type="match status" value="3"/>
</dbReference>
<evidence type="ECO:0000256" key="2">
    <source>
        <dbReference type="ARBA" id="ARBA00022884"/>
    </source>
</evidence>
<keyword evidence="7" id="KW-1185">Reference proteome</keyword>
<evidence type="ECO:0000256" key="4">
    <source>
        <dbReference type="SAM" id="MobiDB-lite"/>
    </source>
</evidence>